<feature type="transmembrane region" description="Helical" evidence="1">
    <location>
        <begin position="134"/>
        <end position="154"/>
    </location>
</feature>
<evidence type="ECO:0000256" key="1">
    <source>
        <dbReference type="SAM" id="Phobius"/>
    </source>
</evidence>
<keyword evidence="1" id="KW-0472">Membrane</keyword>
<dbReference type="RefSeq" id="WP_004368660.1">
    <property type="nucleotide sequence ID" value="NZ_AMXF01000142.1"/>
</dbReference>
<feature type="transmembrane region" description="Helical" evidence="1">
    <location>
        <begin position="192"/>
        <end position="211"/>
    </location>
</feature>
<feature type="transmembrane region" description="Helical" evidence="1">
    <location>
        <begin position="268"/>
        <end position="292"/>
    </location>
</feature>
<accession>N6ZNF0</accession>
<evidence type="ECO:0000313" key="3">
    <source>
        <dbReference type="Proteomes" id="UP000013047"/>
    </source>
</evidence>
<proteinExistence type="predicted"/>
<gene>
    <name evidence="2" type="ORF">C667_15934</name>
</gene>
<feature type="transmembrane region" description="Helical" evidence="1">
    <location>
        <begin position="81"/>
        <end position="98"/>
    </location>
</feature>
<keyword evidence="1" id="KW-0812">Transmembrane</keyword>
<name>N6ZNF0_9RHOO</name>
<dbReference type="OrthoDB" id="9788139at2"/>
<dbReference type="AlphaFoldDB" id="N6ZNF0"/>
<organism evidence="2 3">
    <name type="scientific">Thauera phenylacetica B4P</name>
    <dbReference type="NCBI Taxonomy" id="1234382"/>
    <lineage>
        <taxon>Bacteria</taxon>
        <taxon>Pseudomonadati</taxon>
        <taxon>Pseudomonadota</taxon>
        <taxon>Betaproteobacteria</taxon>
        <taxon>Rhodocyclales</taxon>
        <taxon>Zoogloeaceae</taxon>
        <taxon>Thauera</taxon>
    </lineage>
</organism>
<feature type="transmembrane region" description="Helical" evidence="1">
    <location>
        <begin position="223"/>
        <end position="248"/>
    </location>
</feature>
<dbReference type="EMBL" id="AMXF01000142">
    <property type="protein sequence ID" value="ENO96057.1"/>
    <property type="molecule type" value="Genomic_DNA"/>
</dbReference>
<feature type="transmembrane region" description="Helical" evidence="1">
    <location>
        <begin position="304"/>
        <end position="328"/>
    </location>
</feature>
<keyword evidence="1" id="KW-1133">Transmembrane helix</keyword>
<feature type="transmembrane region" description="Helical" evidence="1">
    <location>
        <begin position="50"/>
        <end position="74"/>
    </location>
</feature>
<evidence type="ECO:0000313" key="2">
    <source>
        <dbReference type="EMBL" id="ENO96057.1"/>
    </source>
</evidence>
<reference evidence="2 3" key="1">
    <citation type="submission" date="2012-09" db="EMBL/GenBank/DDBJ databases">
        <title>Draft Genome Sequences of 6 Strains from Genus Thauera.</title>
        <authorList>
            <person name="Liu B."/>
            <person name="Shapleigh J.P."/>
            <person name="Frostegard A.H."/>
        </authorList>
    </citation>
    <scope>NUCLEOTIDE SEQUENCE [LARGE SCALE GENOMIC DNA]</scope>
    <source>
        <strain evidence="2 3">B4P</strain>
    </source>
</reference>
<dbReference type="Proteomes" id="UP000013047">
    <property type="component" value="Unassembled WGS sequence"/>
</dbReference>
<keyword evidence="3" id="KW-1185">Reference proteome</keyword>
<sequence length="336" mass="36323">MIFQPAIIALLLAAGLSLAMLATASPFAVQLIRHWDLGSGSERQLRLERLTYLFSMMVALVCGLQVLSTLLFVFNADKMSVMFVGAMCAVGALNANAYGFPALYAQLALFFFASTWLAINRLDNQARDYPLTRLKYVLLLAYAPLAALVLYLQFNYFIRLEADVITSCCGSMFSEEADTVASEVSAMAPRQAIALFYAGLGAAVLLALWHWRGAGRRVWSGLAVGASSVVAFFAALMGIVAFVSLYIYEHPHHHCPFCILKPEYDYQGYLLYIPLFAAAAAGLAAGVLTLFARRPSLATLAPQASARLAGIAAAGFALFLVVASFMVLSSNLILLE</sequence>
<comment type="caution">
    <text evidence="2">The sequence shown here is derived from an EMBL/GenBank/DDBJ whole genome shotgun (WGS) entry which is preliminary data.</text>
</comment>
<protein>
    <submittedName>
        <fullName evidence="2">Uncharacterized protein</fullName>
    </submittedName>
</protein>